<protein>
    <submittedName>
        <fullName evidence="2">(northern house mosquito) hypothetical protein</fullName>
    </submittedName>
</protein>
<name>A0A8D8CYB4_CULPI</name>
<proteinExistence type="predicted"/>
<dbReference type="AlphaFoldDB" id="A0A8D8CYB4"/>
<sequence length="129" mass="13977">MSSSPRQQTSTRDRELTLLQLFCEYYTESPKLTDCSNQLSVSENSLQRAPLPPQCTPSESLGQSSPRSLPEQDRQAESGAGKPNSKLESNLAQHCGQTPDIVRALSLLPARQPEAVQPAAVAQDATGRL</sequence>
<reference evidence="2" key="1">
    <citation type="submission" date="2021-05" db="EMBL/GenBank/DDBJ databases">
        <authorList>
            <person name="Alioto T."/>
            <person name="Alioto T."/>
            <person name="Gomez Garrido J."/>
        </authorList>
    </citation>
    <scope>NUCLEOTIDE SEQUENCE</scope>
</reference>
<feature type="region of interest" description="Disordered" evidence="1">
    <location>
        <begin position="40"/>
        <end position="95"/>
    </location>
</feature>
<feature type="compositionally biased region" description="Polar residues" evidence="1">
    <location>
        <begin position="56"/>
        <end position="67"/>
    </location>
</feature>
<organism evidence="2">
    <name type="scientific">Culex pipiens</name>
    <name type="common">House mosquito</name>
    <dbReference type="NCBI Taxonomy" id="7175"/>
    <lineage>
        <taxon>Eukaryota</taxon>
        <taxon>Metazoa</taxon>
        <taxon>Ecdysozoa</taxon>
        <taxon>Arthropoda</taxon>
        <taxon>Hexapoda</taxon>
        <taxon>Insecta</taxon>
        <taxon>Pterygota</taxon>
        <taxon>Neoptera</taxon>
        <taxon>Endopterygota</taxon>
        <taxon>Diptera</taxon>
        <taxon>Nematocera</taxon>
        <taxon>Culicoidea</taxon>
        <taxon>Culicidae</taxon>
        <taxon>Culicinae</taxon>
        <taxon>Culicini</taxon>
        <taxon>Culex</taxon>
        <taxon>Culex</taxon>
    </lineage>
</organism>
<feature type="compositionally biased region" description="Polar residues" evidence="1">
    <location>
        <begin position="86"/>
        <end position="95"/>
    </location>
</feature>
<accession>A0A8D8CYB4</accession>
<evidence type="ECO:0000256" key="1">
    <source>
        <dbReference type="SAM" id="MobiDB-lite"/>
    </source>
</evidence>
<dbReference type="EMBL" id="HBUE01143462">
    <property type="protein sequence ID" value="CAG6501908.1"/>
    <property type="molecule type" value="Transcribed_RNA"/>
</dbReference>
<evidence type="ECO:0000313" key="2">
    <source>
        <dbReference type="EMBL" id="CAG6501908.1"/>
    </source>
</evidence>
<feature type="region of interest" description="Disordered" evidence="1">
    <location>
        <begin position="110"/>
        <end position="129"/>
    </location>
</feature>